<dbReference type="Proteomes" id="UP000694416">
    <property type="component" value="Unplaced"/>
</dbReference>
<sequence length="88" mass="9858">MKNTVATFSEVNIKQSNLRTVQKTCLSYTDQTSGCVTIVWCSCRKNSNMLFGDIISVENMPLSDIFFPFGSGTMTVDSTEYFFPFAQS</sequence>
<evidence type="ECO:0000313" key="2">
    <source>
        <dbReference type="Proteomes" id="UP000694416"/>
    </source>
</evidence>
<accession>A0A8C9IR84</accession>
<evidence type="ECO:0000313" key="1">
    <source>
        <dbReference type="Ensembl" id="ENSPTEP00000039066.1"/>
    </source>
</evidence>
<dbReference type="AlphaFoldDB" id="A0A8C9IR84"/>
<proteinExistence type="predicted"/>
<keyword evidence="2" id="KW-1185">Reference proteome</keyword>
<protein>
    <submittedName>
        <fullName evidence="1">Uncharacterized protein</fullName>
    </submittedName>
</protein>
<name>A0A8C9IR84_9PRIM</name>
<reference evidence="1" key="1">
    <citation type="submission" date="2025-08" db="UniProtKB">
        <authorList>
            <consortium name="Ensembl"/>
        </authorList>
    </citation>
    <scope>IDENTIFICATION</scope>
</reference>
<dbReference type="Ensembl" id="ENSPTET00000052578.1">
    <property type="protein sequence ID" value="ENSPTEP00000039066.1"/>
    <property type="gene ID" value="ENSPTEG00000036218.1"/>
</dbReference>
<organism evidence="1 2">
    <name type="scientific">Piliocolobus tephrosceles</name>
    <name type="common">Ugandan red Colobus</name>
    <dbReference type="NCBI Taxonomy" id="591936"/>
    <lineage>
        <taxon>Eukaryota</taxon>
        <taxon>Metazoa</taxon>
        <taxon>Chordata</taxon>
        <taxon>Craniata</taxon>
        <taxon>Vertebrata</taxon>
        <taxon>Euteleostomi</taxon>
        <taxon>Mammalia</taxon>
        <taxon>Eutheria</taxon>
        <taxon>Euarchontoglires</taxon>
        <taxon>Primates</taxon>
        <taxon>Haplorrhini</taxon>
        <taxon>Catarrhini</taxon>
        <taxon>Cercopithecidae</taxon>
        <taxon>Colobinae</taxon>
        <taxon>Piliocolobus</taxon>
    </lineage>
</organism>
<reference evidence="1" key="2">
    <citation type="submission" date="2025-09" db="UniProtKB">
        <authorList>
            <consortium name="Ensembl"/>
        </authorList>
    </citation>
    <scope>IDENTIFICATION</scope>
</reference>